<sequence length="445" mass="50530">MAAPIEYLSAEDESVCSRCHDTKAVLITRKEKFCTKCFARFVRSKQRKSMPDDKYKVKYGPRAEDALPKVLVTVSLGSSSLVMLDVMISLLQEQAEMHKGKQGFEIVVLNIDQSKTMLLEKHAKSIMPHLEQFWPVKFTHKCLSVDSYIIDQELLQRITLYPDFTAMASNTNLSSEITLTELLKRCPNKSSAEDLLTIVYDELILRTAHVEKCETILYGHNMTRIANEIIALTVKGRGSSIHEKISDRTTVYRSNDYKIIYPLRDVLQAEVDAYAKLMNLDQFIVRSTIPQSKINRNMTIRELTTQYFNMLDATGYASTASTVVKTGDKLGPPKFQEVSQTCQVCGIEIHQNPIHWLRRITVNEAAPIETEEELEYVKLYQDLVGKNETTDETNGESKPLQICYGCTVTLGGIKATEGFVWPVKGNEQQENAEILNEYILTDDEE</sequence>
<gene>
    <name evidence="3 4" type="primary">NCS2</name>
    <name evidence="3" type="synonym">CTU2</name>
    <name evidence="4" type="ORF">CAAN4_C05314</name>
</gene>
<protein>
    <recommendedName>
        <fullName evidence="3">Cytoplasmic tRNA 2-thiolation protein 2</fullName>
    </recommendedName>
</protein>
<dbReference type="EMBL" id="OZ004255">
    <property type="protein sequence ID" value="CAK7900009.1"/>
    <property type="molecule type" value="Genomic_DNA"/>
</dbReference>
<dbReference type="Pfam" id="PF10288">
    <property type="entry name" value="CTU2"/>
    <property type="match status" value="1"/>
</dbReference>
<dbReference type="HAMAP" id="MF_03054">
    <property type="entry name" value="CTU2"/>
    <property type="match status" value="1"/>
</dbReference>
<evidence type="ECO:0000256" key="1">
    <source>
        <dbReference type="ARBA" id="ARBA00022490"/>
    </source>
</evidence>
<comment type="similarity">
    <text evidence="3">Belongs to the CTU2/NCS2 family.</text>
</comment>
<evidence type="ECO:0000313" key="5">
    <source>
        <dbReference type="Proteomes" id="UP001497600"/>
    </source>
</evidence>
<evidence type="ECO:0000256" key="2">
    <source>
        <dbReference type="ARBA" id="ARBA00022694"/>
    </source>
</evidence>
<evidence type="ECO:0000313" key="4">
    <source>
        <dbReference type="EMBL" id="CAK7900009.1"/>
    </source>
</evidence>
<dbReference type="PANTHER" id="PTHR20882:SF14">
    <property type="entry name" value="CYTOPLASMIC TRNA 2-THIOLATION PROTEIN 2"/>
    <property type="match status" value="1"/>
</dbReference>
<dbReference type="PANTHER" id="PTHR20882">
    <property type="entry name" value="CYTOPLASMIC TRNA 2-THIOLATION PROTEIN 2"/>
    <property type="match status" value="1"/>
</dbReference>
<dbReference type="SUPFAM" id="SSF52402">
    <property type="entry name" value="Adenine nucleotide alpha hydrolases-like"/>
    <property type="match status" value="1"/>
</dbReference>
<dbReference type="InterPro" id="IPR019407">
    <property type="entry name" value="CTU2"/>
</dbReference>
<keyword evidence="2 3" id="KW-0819">tRNA processing</keyword>
<proteinExistence type="inferred from homology"/>
<keyword evidence="1 3" id="KW-0963">Cytoplasm</keyword>
<comment type="pathway">
    <text evidence="3">tRNA modification; 5-methoxycarbonylmethyl-2-thiouridine-tRNA biosynthesis.</text>
</comment>
<comment type="subcellular location">
    <subcellularLocation>
        <location evidence="3">Cytoplasm</location>
    </subcellularLocation>
</comment>
<keyword evidence="5" id="KW-1185">Reference proteome</keyword>
<organism evidence="4 5">
    <name type="scientific">[Candida] anglica</name>
    <dbReference type="NCBI Taxonomy" id="148631"/>
    <lineage>
        <taxon>Eukaryota</taxon>
        <taxon>Fungi</taxon>
        <taxon>Dikarya</taxon>
        <taxon>Ascomycota</taxon>
        <taxon>Saccharomycotina</taxon>
        <taxon>Pichiomycetes</taxon>
        <taxon>Debaryomycetaceae</taxon>
        <taxon>Kurtzmaniella</taxon>
    </lineage>
</organism>
<dbReference type="InterPro" id="IPR014729">
    <property type="entry name" value="Rossmann-like_a/b/a_fold"/>
</dbReference>
<name>A0ABP0EBM8_9ASCO</name>
<dbReference type="Gene3D" id="3.40.50.620">
    <property type="entry name" value="HUPs"/>
    <property type="match status" value="1"/>
</dbReference>
<comment type="function">
    <text evidence="3">Plays a central role in 2-thiolation of mcm(5)S(2)U at tRNA wobble positions of tRNA(Lys), tRNA(Glu) and tRNA(Gln). May act by forming a heterodimer with NCS6 that ligates sulfur from thiocarboxylated URM1 onto the uridine of tRNAs at wobble position. Prior mcm(5) tRNA modification by the elongator complex is required for 2-thiolation. May also be involved in protein urmylation.</text>
</comment>
<evidence type="ECO:0000256" key="3">
    <source>
        <dbReference type="HAMAP-Rule" id="MF_03054"/>
    </source>
</evidence>
<reference evidence="4 5" key="1">
    <citation type="submission" date="2024-01" db="EMBL/GenBank/DDBJ databases">
        <authorList>
            <consortium name="Genoscope - CEA"/>
            <person name="William W."/>
        </authorList>
    </citation>
    <scope>NUCLEOTIDE SEQUENCE [LARGE SCALE GENOMIC DNA]</scope>
    <source>
        <strain evidence="4 5">29B2s-10</strain>
    </source>
</reference>
<dbReference type="Proteomes" id="UP001497600">
    <property type="component" value="Chromosome C"/>
</dbReference>
<accession>A0ABP0EBM8</accession>